<dbReference type="GO" id="GO:0004518">
    <property type="term" value="F:nuclease activity"/>
    <property type="evidence" value="ECO:0007669"/>
    <property type="project" value="UniProtKB-KW"/>
</dbReference>
<dbReference type="InterPro" id="IPR045249">
    <property type="entry name" value="HARBI1-like"/>
</dbReference>
<dbReference type="GO" id="GO:0005634">
    <property type="term" value="C:nucleus"/>
    <property type="evidence" value="ECO:0007669"/>
    <property type="project" value="UniProtKB-SubCell"/>
</dbReference>
<evidence type="ECO:0000256" key="1">
    <source>
        <dbReference type="ARBA" id="ARBA00001968"/>
    </source>
</evidence>
<dbReference type="EMBL" id="ODYU01009057">
    <property type="protein sequence ID" value="SOQ53199.1"/>
    <property type="molecule type" value="Genomic_DNA"/>
</dbReference>
<comment type="cofactor">
    <cofactor evidence="1">
        <name>a divalent metal cation</name>
        <dbReference type="ChEBI" id="CHEBI:60240"/>
    </cofactor>
</comment>
<keyword evidence="9" id="KW-0378">Hydrolase</keyword>
<evidence type="ECO:0000256" key="7">
    <source>
        <dbReference type="ARBA" id="ARBA00022722"/>
    </source>
</evidence>
<keyword evidence="6" id="KW-0963">Cytoplasm</keyword>
<dbReference type="PRINTS" id="PR02086">
    <property type="entry name" value="PUTNUCHARBI1"/>
</dbReference>
<dbReference type="GO" id="GO:0005737">
    <property type="term" value="C:cytoplasm"/>
    <property type="evidence" value="ECO:0007669"/>
    <property type="project" value="UniProtKB-SubCell"/>
</dbReference>
<dbReference type="InterPro" id="IPR027806">
    <property type="entry name" value="HARBI1_dom"/>
</dbReference>
<feature type="domain" description="DDE Tnp4" evidence="13">
    <location>
        <begin position="152"/>
        <end position="298"/>
    </location>
</feature>
<comment type="function">
    <text evidence="12">Transposase-derived protein that may have nuclease activity. Does not have transposase activity.</text>
</comment>
<keyword evidence="8" id="KW-0479">Metal-binding</keyword>
<evidence type="ECO:0000256" key="9">
    <source>
        <dbReference type="ARBA" id="ARBA00022801"/>
    </source>
</evidence>
<evidence type="ECO:0000256" key="11">
    <source>
        <dbReference type="ARBA" id="ARBA00030126"/>
    </source>
</evidence>
<comment type="similarity">
    <text evidence="4">Belongs to the HARBI1 family.</text>
</comment>
<evidence type="ECO:0000256" key="8">
    <source>
        <dbReference type="ARBA" id="ARBA00022723"/>
    </source>
</evidence>
<evidence type="ECO:0000256" key="5">
    <source>
        <dbReference type="ARBA" id="ARBA00015519"/>
    </source>
</evidence>
<evidence type="ECO:0000256" key="12">
    <source>
        <dbReference type="ARBA" id="ARBA00045850"/>
    </source>
</evidence>
<keyword evidence="10" id="KW-0539">Nucleus</keyword>
<dbReference type="PANTHER" id="PTHR22930">
    <property type="match status" value="1"/>
</dbReference>
<organism evidence="14">
    <name type="scientific">Spodoptera frugiperda</name>
    <name type="common">Fall armyworm</name>
    <dbReference type="NCBI Taxonomy" id="7108"/>
    <lineage>
        <taxon>Eukaryota</taxon>
        <taxon>Metazoa</taxon>
        <taxon>Ecdysozoa</taxon>
        <taxon>Arthropoda</taxon>
        <taxon>Hexapoda</taxon>
        <taxon>Insecta</taxon>
        <taxon>Pterygota</taxon>
        <taxon>Neoptera</taxon>
        <taxon>Endopterygota</taxon>
        <taxon>Lepidoptera</taxon>
        <taxon>Glossata</taxon>
        <taxon>Ditrysia</taxon>
        <taxon>Noctuoidea</taxon>
        <taxon>Noctuidae</taxon>
        <taxon>Amphipyrinae</taxon>
        <taxon>Spodoptera</taxon>
    </lineage>
</organism>
<accession>A0A2H1WJH3</accession>
<dbReference type="GO" id="GO:0046872">
    <property type="term" value="F:metal ion binding"/>
    <property type="evidence" value="ECO:0007669"/>
    <property type="project" value="UniProtKB-KW"/>
</dbReference>
<evidence type="ECO:0000256" key="6">
    <source>
        <dbReference type="ARBA" id="ARBA00022490"/>
    </source>
</evidence>
<comment type="subcellular location">
    <subcellularLocation>
        <location evidence="3">Cytoplasm</location>
    </subcellularLocation>
    <subcellularLocation>
        <location evidence="2">Nucleus</location>
    </subcellularLocation>
</comment>
<proteinExistence type="inferred from homology"/>
<evidence type="ECO:0000259" key="13">
    <source>
        <dbReference type="Pfam" id="PF13359"/>
    </source>
</evidence>
<dbReference type="InterPro" id="IPR026103">
    <property type="entry name" value="HARBI1_animal"/>
</dbReference>
<evidence type="ECO:0000256" key="3">
    <source>
        <dbReference type="ARBA" id="ARBA00004496"/>
    </source>
</evidence>
<gene>
    <name evidence="14" type="ORF">SFRICE_000717</name>
</gene>
<evidence type="ECO:0000256" key="4">
    <source>
        <dbReference type="ARBA" id="ARBA00006958"/>
    </source>
</evidence>
<protein>
    <recommendedName>
        <fullName evidence="5">Putative nuclease HARBI1</fullName>
    </recommendedName>
    <alternativeName>
        <fullName evidence="11">Harbinger transposase-derived nuclease</fullName>
    </alternativeName>
</protein>
<name>A0A2H1WJH3_SPOFR</name>
<evidence type="ECO:0000256" key="2">
    <source>
        <dbReference type="ARBA" id="ARBA00004123"/>
    </source>
</evidence>
<dbReference type="PANTHER" id="PTHR22930:SF289">
    <property type="entry name" value="DDE TNP4 DOMAIN-CONTAINING PROTEIN-RELATED"/>
    <property type="match status" value="1"/>
</dbReference>
<sequence>MFDFADFIDFVEFAKRHREVGPRRYLRDYSDPFRKYSTREFQERYRFTPESVKSVILPLLAPDLRKPTKRGLPFAPEIMVLLSLRYYATGSLQKLDFDVMNICQQSVSRIIAQVSSLIASKMKDFVKLPSTENEINAVKQVSTHFPEVIGCIGCTHIKIRSPSSEEYRNSKGYFSINVQAVTGPNLEFFDLVARWPGSTQDSFIYENSGIKERLNSGKLKGVILGDSGYEVSNVLLTPFLSPNSIAQENYNRSLIETRNTVEKCFSVWKRRFPCLQVGMGMKVETVVAVICACATLHNIALSVDDIMPMYCEDINVQNDAVATGENTNSNGCEVRQSLVDRFFC</sequence>
<evidence type="ECO:0000256" key="10">
    <source>
        <dbReference type="ARBA" id="ARBA00023242"/>
    </source>
</evidence>
<evidence type="ECO:0000313" key="14">
    <source>
        <dbReference type="EMBL" id="SOQ53199.1"/>
    </source>
</evidence>
<dbReference type="GO" id="GO:0016787">
    <property type="term" value="F:hydrolase activity"/>
    <property type="evidence" value="ECO:0007669"/>
    <property type="project" value="UniProtKB-KW"/>
</dbReference>
<dbReference type="AlphaFoldDB" id="A0A2H1WJH3"/>
<reference evidence="14" key="1">
    <citation type="submission" date="2016-07" db="EMBL/GenBank/DDBJ databases">
        <authorList>
            <person name="Bretaudeau A."/>
        </authorList>
    </citation>
    <scope>NUCLEOTIDE SEQUENCE</scope>
    <source>
        <strain evidence="14">Rice</strain>
        <tissue evidence="14">Whole body</tissue>
    </source>
</reference>
<dbReference type="Pfam" id="PF13359">
    <property type="entry name" value="DDE_Tnp_4"/>
    <property type="match status" value="1"/>
</dbReference>
<keyword evidence="7" id="KW-0540">Nuclease</keyword>